<comment type="caution">
    <text evidence="2">The sequence shown here is derived from an EMBL/GenBank/DDBJ whole genome shotgun (WGS) entry which is preliminary data.</text>
</comment>
<organism evidence="2">
    <name type="scientific">Sesamum radiatum</name>
    <name type="common">Black benniseed</name>
    <dbReference type="NCBI Taxonomy" id="300843"/>
    <lineage>
        <taxon>Eukaryota</taxon>
        <taxon>Viridiplantae</taxon>
        <taxon>Streptophyta</taxon>
        <taxon>Embryophyta</taxon>
        <taxon>Tracheophyta</taxon>
        <taxon>Spermatophyta</taxon>
        <taxon>Magnoliopsida</taxon>
        <taxon>eudicotyledons</taxon>
        <taxon>Gunneridae</taxon>
        <taxon>Pentapetalae</taxon>
        <taxon>asterids</taxon>
        <taxon>lamiids</taxon>
        <taxon>Lamiales</taxon>
        <taxon>Pedaliaceae</taxon>
        <taxon>Sesamum</taxon>
    </lineage>
</organism>
<evidence type="ECO:0000313" key="2">
    <source>
        <dbReference type="EMBL" id="KAL0301571.1"/>
    </source>
</evidence>
<feature type="region of interest" description="Disordered" evidence="1">
    <location>
        <begin position="54"/>
        <end position="116"/>
    </location>
</feature>
<proteinExistence type="predicted"/>
<accession>A0AAW2K659</accession>
<evidence type="ECO:0008006" key="3">
    <source>
        <dbReference type="Google" id="ProtNLM"/>
    </source>
</evidence>
<feature type="compositionally biased region" description="Low complexity" evidence="1">
    <location>
        <begin position="88"/>
        <end position="97"/>
    </location>
</feature>
<protein>
    <recommendedName>
        <fullName evidence="3">Retrovirus-related Pol polyprotein from transposon TNT 1-94</fullName>
    </recommendedName>
</protein>
<evidence type="ECO:0000256" key="1">
    <source>
        <dbReference type="SAM" id="MobiDB-lite"/>
    </source>
</evidence>
<feature type="compositionally biased region" description="Polar residues" evidence="1">
    <location>
        <begin position="67"/>
        <end position="78"/>
    </location>
</feature>
<sequence length="116" mass="12758">MRMFGDKSEDIIIIEKILGSLTPKFNFVVCAIEESKNIDELSLDALQSSSLVHEQKFKQQDNEEQALKTSTGNPSTSKGGRGKRREATTSGTATSSSNETINFKEEEKVGDEEAIT</sequence>
<dbReference type="AlphaFoldDB" id="A0AAW2K659"/>
<reference evidence="2" key="1">
    <citation type="submission" date="2020-06" db="EMBL/GenBank/DDBJ databases">
        <authorList>
            <person name="Li T."/>
            <person name="Hu X."/>
            <person name="Zhang T."/>
            <person name="Song X."/>
            <person name="Zhang H."/>
            <person name="Dai N."/>
            <person name="Sheng W."/>
            <person name="Hou X."/>
            <person name="Wei L."/>
        </authorList>
    </citation>
    <scope>NUCLEOTIDE SEQUENCE</scope>
    <source>
        <strain evidence="2">G02</strain>
        <tissue evidence="2">Leaf</tissue>
    </source>
</reference>
<name>A0AAW2K659_SESRA</name>
<dbReference type="EMBL" id="JACGWJ010000030">
    <property type="protein sequence ID" value="KAL0301571.1"/>
    <property type="molecule type" value="Genomic_DNA"/>
</dbReference>
<gene>
    <name evidence="2" type="ORF">Sradi_6433900</name>
</gene>
<reference evidence="2" key="2">
    <citation type="journal article" date="2024" name="Plant">
        <title>Genomic evolution and insights into agronomic trait innovations of Sesamum species.</title>
        <authorList>
            <person name="Miao H."/>
            <person name="Wang L."/>
            <person name="Qu L."/>
            <person name="Liu H."/>
            <person name="Sun Y."/>
            <person name="Le M."/>
            <person name="Wang Q."/>
            <person name="Wei S."/>
            <person name="Zheng Y."/>
            <person name="Lin W."/>
            <person name="Duan Y."/>
            <person name="Cao H."/>
            <person name="Xiong S."/>
            <person name="Wang X."/>
            <person name="Wei L."/>
            <person name="Li C."/>
            <person name="Ma Q."/>
            <person name="Ju M."/>
            <person name="Zhao R."/>
            <person name="Li G."/>
            <person name="Mu C."/>
            <person name="Tian Q."/>
            <person name="Mei H."/>
            <person name="Zhang T."/>
            <person name="Gao T."/>
            <person name="Zhang H."/>
        </authorList>
    </citation>
    <scope>NUCLEOTIDE SEQUENCE</scope>
    <source>
        <strain evidence="2">G02</strain>
    </source>
</reference>